<keyword evidence="2" id="KW-1185">Reference proteome</keyword>
<protein>
    <submittedName>
        <fullName evidence="1">Uncharacterized protein</fullName>
    </submittedName>
</protein>
<sequence length="111" mass="12708">MIDKCPNVSRPSLATQMEEGCVFVCQFYATFTHRVGMCVHCGHRCIQIYIYVDFVPLKLKKDLKQQSQQIACTLMLTIHRAKTSAEINTHITRTYSCVNTYILTCTKKAVK</sequence>
<dbReference type="Proteomes" id="UP001345963">
    <property type="component" value="Unassembled WGS sequence"/>
</dbReference>
<gene>
    <name evidence="1" type="ORF">ATANTOWER_010219</name>
</gene>
<name>A0ABU7C682_9TELE</name>
<reference evidence="1 2" key="1">
    <citation type="submission" date="2021-07" db="EMBL/GenBank/DDBJ databases">
        <authorList>
            <person name="Palmer J.M."/>
        </authorList>
    </citation>
    <scope>NUCLEOTIDE SEQUENCE [LARGE SCALE GENOMIC DNA]</scope>
    <source>
        <strain evidence="1 2">AT_MEX2019</strain>
        <tissue evidence="1">Muscle</tissue>
    </source>
</reference>
<organism evidence="1 2">
    <name type="scientific">Ataeniobius toweri</name>
    <dbReference type="NCBI Taxonomy" id="208326"/>
    <lineage>
        <taxon>Eukaryota</taxon>
        <taxon>Metazoa</taxon>
        <taxon>Chordata</taxon>
        <taxon>Craniata</taxon>
        <taxon>Vertebrata</taxon>
        <taxon>Euteleostomi</taxon>
        <taxon>Actinopterygii</taxon>
        <taxon>Neopterygii</taxon>
        <taxon>Teleostei</taxon>
        <taxon>Neoteleostei</taxon>
        <taxon>Acanthomorphata</taxon>
        <taxon>Ovalentaria</taxon>
        <taxon>Atherinomorphae</taxon>
        <taxon>Cyprinodontiformes</taxon>
        <taxon>Goodeidae</taxon>
        <taxon>Ataeniobius</taxon>
    </lineage>
</organism>
<accession>A0ABU7C682</accession>
<comment type="caution">
    <text evidence="1">The sequence shown here is derived from an EMBL/GenBank/DDBJ whole genome shotgun (WGS) entry which is preliminary data.</text>
</comment>
<evidence type="ECO:0000313" key="2">
    <source>
        <dbReference type="Proteomes" id="UP001345963"/>
    </source>
</evidence>
<dbReference type="EMBL" id="JAHUTI010078905">
    <property type="protein sequence ID" value="MED6257094.1"/>
    <property type="molecule type" value="Genomic_DNA"/>
</dbReference>
<evidence type="ECO:0000313" key="1">
    <source>
        <dbReference type="EMBL" id="MED6257094.1"/>
    </source>
</evidence>
<proteinExistence type="predicted"/>